<evidence type="ECO:0000256" key="1">
    <source>
        <dbReference type="ARBA" id="ARBA00001974"/>
    </source>
</evidence>
<comment type="catalytic activity">
    <reaction evidence="8">
        <text>2 reduced [adrenodoxin] + NADP(+) + H(+) = 2 oxidized [adrenodoxin] + NADPH</text>
        <dbReference type="Rhea" id="RHEA:42312"/>
        <dbReference type="Rhea" id="RHEA-COMP:9998"/>
        <dbReference type="Rhea" id="RHEA-COMP:9999"/>
        <dbReference type="ChEBI" id="CHEBI:15378"/>
        <dbReference type="ChEBI" id="CHEBI:33737"/>
        <dbReference type="ChEBI" id="CHEBI:33738"/>
        <dbReference type="ChEBI" id="CHEBI:57783"/>
        <dbReference type="ChEBI" id="CHEBI:58349"/>
        <dbReference type="EC" id="1.18.1.6"/>
    </reaction>
</comment>
<protein>
    <recommendedName>
        <fullName evidence="3">adrenodoxin-NADP(+) reductase</fullName>
        <ecNumber evidence="3">1.18.1.6</ecNumber>
    </recommendedName>
</protein>
<dbReference type="PIRSF" id="PIRSF000362">
    <property type="entry name" value="FNR"/>
    <property type="match status" value="1"/>
</dbReference>
<accession>A0AAW2Z042</accession>
<feature type="binding site" evidence="9">
    <location>
        <position position="3"/>
    </location>
    <ligand>
        <name>FAD</name>
        <dbReference type="ChEBI" id="CHEBI:57692"/>
    </ligand>
</feature>
<keyword evidence="4" id="KW-0285">Flavoprotein</keyword>
<dbReference type="InterPro" id="IPR036188">
    <property type="entry name" value="FAD/NAD-bd_sf"/>
</dbReference>
<organism evidence="11 12">
    <name type="scientific">Acrasis kona</name>
    <dbReference type="NCBI Taxonomy" id="1008807"/>
    <lineage>
        <taxon>Eukaryota</taxon>
        <taxon>Discoba</taxon>
        <taxon>Heterolobosea</taxon>
        <taxon>Tetramitia</taxon>
        <taxon>Eutetramitia</taxon>
        <taxon>Acrasidae</taxon>
        <taxon>Acrasis</taxon>
    </lineage>
</organism>
<keyword evidence="5 9" id="KW-0274">FAD</keyword>
<keyword evidence="6 10" id="KW-0521">NADP</keyword>
<feature type="binding site" evidence="10">
    <location>
        <position position="193"/>
    </location>
    <ligand>
        <name>NADP(+)</name>
        <dbReference type="ChEBI" id="CHEBI:58349"/>
    </ligand>
</feature>
<feature type="binding site" evidence="9">
    <location>
        <begin position="351"/>
        <end position="353"/>
    </location>
    <ligand>
        <name>FAD</name>
        <dbReference type="ChEBI" id="CHEBI:57692"/>
    </ligand>
</feature>
<name>A0AAW2Z042_9EUKA</name>
<dbReference type="Gene3D" id="3.40.50.720">
    <property type="entry name" value="NAD(P)-binding Rossmann-like Domain"/>
    <property type="match status" value="1"/>
</dbReference>
<dbReference type="PANTHER" id="PTHR48467">
    <property type="entry name" value="GLUTAMATE SYNTHASE 1 [NADH], CHLOROPLASTIC-LIKE"/>
    <property type="match status" value="1"/>
</dbReference>
<dbReference type="Proteomes" id="UP001431209">
    <property type="component" value="Unassembled WGS sequence"/>
</dbReference>
<comment type="similarity">
    <text evidence="2">Belongs to the ferredoxin--NADP reductase type 1 family.</text>
</comment>
<evidence type="ECO:0000256" key="10">
    <source>
        <dbReference type="PIRSR" id="PIRSR000362-2"/>
    </source>
</evidence>
<dbReference type="InterPro" id="IPR055275">
    <property type="entry name" value="Ferredox_Rdtase"/>
</dbReference>
<evidence type="ECO:0000256" key="3">
    <source>
        <dbReference type="ARBA" id="ARBA00013219"/>
    </source>
</evidence>
<evidence type="ECO:0000256" key="4">
    <source>
        <dbReference type="ARBA" id="ARBA00022630"/>
    </source>
</evidence>
<proteinExistence type="inferred from homology"/>
<dbReference type="EC" id="1.18.1.6" evidence="3"/>
<gene>
    <name evidence="11" type="ORF">AKO1_014226</name>
</gene>
<evidence type="ECO:0000256" key="5">
    <source>
        <dbReference type="ARBA" id="ARBA00022827"/>
    </source>
</evidence>
<evidence type="ECO:0000256" key="6">
    <source>
        <dbReference type="ARBA" id="ARBA00022857"/>
    </source>
</evidence>
<dbReference type="Gene3D" id="3.50.50.60">
    <property type="entry name" value="FAD/NAD(P)-binding domain"/>
    <property type="match status" value="1"/>
</dbReference>
<dbReference type="GO" id="GO:0016491">
    <property type="term" value="F:oxidoreductase activity"/>
    <property type="evidence" value="ECO:0007669"/>
    <property type="project" value="UniProtKB-KW"/>
</dbReference>
<dbReference type="PANTHER" id="PTHR48467:SF1">
    <property type="entry name" value="GLUTAMATE SYNTHASE 1 [NADH], CHLOROPLASTIC-LIKE"/>
    <property type="match status" value="1"/>
</dbReference>
<comment type="cofactor">
    <cofactor evidence="1 9">
        <name>FAD</name>
        <dbReference type="ChEBI" id="CHEBI:57692"/>
    </cofactor>
</comment>
<evidence type="ECO:0000256" key="7">
    <source>
        <dbReference type="ARBA" id="ARBA00023002"/>
    </source>
</evidence>
<feature type="binding site" evidence="9">
    <location>
        <position position="344"/>
    </location>
    <ligand>
        <name>FAD</name>
        <dbReference type="ChEBI" id="CHEBI:57692"/>
    </ligand>
</feature>
<dbReference type="EMBL" id="JAOPGA020000896">
    <property type="protein sequence ID" value="KAL0482825.1"/>
    <property type="molecule type" value="Genomic_DNA"/>
</dbReference>
<evidence type="ECO:0000256" key="2">
    <source>
        <dbReference type="ARBA" id="ARBA00008312"/>
    </source>
</evidence>
<feature type="binding site" evidence="10">
    <location>
        <position position="351"/>
    </location>
    <ligand>
        <name>NADP(+)</name>
        <dbReference type="ChEBI" id="CHEBI:58349"/>
    </ligand>
</feature>
<evidence type="ECO:0000256" key="9">
    <source>
        <dbReference type="PIRSR" id="PIRSR000362-1"/>
    </source>
</evidence>
<dbReference type="SUPFAM" id="SSF51905">
    <property type="entry name" value="FAD/NAD(P)-binding domain"/>
    <property type="match status" value="1"/>
</dbReference>
<evidence type="ECO:0000313" key="11">
    <source>
        <dbReference type="EMBL" id="KAL0482825.1"/>
    </source>
</evidence>
<evidence type="ECO:0000256" key="8">
    <source>
        <dbReference type="ARBA" id="ARBA00048933"/>
    </source>
</evidence>
<keyword evidence="12" id="KW-1185">Reference proteome</keyword>
<dbReference type="AlphaFoldDB" id="A0AAW2Z042"/>
<dbReference type="InterPro" id="IPR021163">
    <property type="entry name" value="Ferredox_Rdtase_adrenod"/>
</dbReference>
<sequence>MIEKLPTPYGLVRYGVAPDHPEVKNVINDFEKLVLSKKDQFTFLGNVQFGKDVTYNDLKKCFDVIVLCYGTDAEIKLNIPGEHLIGVESARDFVNWYNGFPDLHEQDHVTSAHARLTRKYKDLLSTSESACIIGQGNVALDVARILSKDRDELQKFDIPDHVLNILREHTDHLRDVYLIGRRGPLQSACTTKELRELTKLTPRAGLYIDPNDLEQIKDIEIKDRAKKRLIDIMKNQVTKHDDVTTNVQMKFLHSPVEFLPKDDQSDRLGSIKFQLNNLVVDNDGNARAVGTDQYVTLKCDVAFRSIGYKSIQVDKDIPFDEKKGIVCNVNGKVDNTSSTYVSGWLKRGPTGVILSNIYDAQETVEEIEKHLEQADDNKGGQQELLKIITQRNASPDRRVVVFDEYLEIDKHEKKRGSVSGKIRDKVMTVREMIDIAHRPQGD</sequence>
<feature type="binding site" evidence="10">
    <location>
        <begin position="135"/>
        <end position="138"/>
    </location>
    <ligand>
        <name>NADP(+)</name>
        <dbReference type="ChEBI" id="CHEBI:58349"/>
    </ligand>
</feature>
<keyword evidence="7" id="KW-0560">Oxidoreductase</keyword>
<feature type="binding site" evidence="9">
    <location>
        <position position="11"/>
    </location>
    <ligand>
        <name>FAD</name>
        <dbReference type="ChEBI" id="CHEBI:57692"/>
    </ligand>
</feature>
<feature type="binding site" evidence="10">
    <location>
        <begin position="181"/>
        <end position="182"/>
    </location>
    <ligand>
        <name>NADP(+)</name>
        <dbReference type="ChEBI" id="CHEBI:58349"/>
    </ligand>
</feature>
<evidence type="ECO:0000313" key="12">
    <source>
        <dbReference type="Proteomes" id="UP001431209"/>
    </source>
</evidence>
<comment type="caution">
    <text evidence="11">The sequence shown here is derived from an EMBL/GenBank/DDBJ whole genome shotgun (WGS) entry which is preliminary data.</text>
</comment>
<feature type="non-terminal residue" evidence="11">
    <location>
        <position position="442"/>
    </location>
</feature>
<reference evidence="11 12" key="1">
    <citation type="submission" date="2024-03" db="EMBL/GenBank/DDBJ databases">
        <title>The Acrasis kona genome and developmental transcriptomes reveal deep origins of eukaryotic multicellular pathways.</title>
        <authorList>
            <person name="Sheikh S."/>
            <person name="Fu C.-J."/>
            <person name="Brown M.W."/>
            <person name="Baldauf S.L."/>
        </authorList>
    </citation>
    <scope>NUCLEOTIDE SEQUENCE [LARGE SCALE GENOMIC DNA]</scope>
    <source>
        <strain evidence="11 12">ATCC MYA-3509</strain>
    </source>
</reference>